<reference evidence="1" key="1">
    <citation type="submission" date="2021-04" db="EMBL/GenBank/DDBJ databases">
        <title>Genome based classification of Actinospica acidithermotolerans sp. nov., an actinobacterium isolated from an Indonesian hot spring.</title>
        <authorList>
            <person name="Kusuma A.B."/>
            <person name="Putra K.E."/>
            <person name="Nafisah S."/>
            <person name="Loh J."/>
            <person name="Nouioui I."/>
            <person name="Goodfellow M."/>
        </authorList>
    </citation>
    <scope>NUCLEOTIDE SEQUENCE</scope>
    <source>
        <strain evidence="1">DSM 45618</strain>
    </source>
</reference>
<comment type="caution">
    <text evidence="1">The sequence shown here is derived from an EMBL/GenBank/DDBJ whole genome shotgun (WGS) entry which is preliminary data.</text>
</comment>
<proteinExistence type="predicted"/>
<accession>A0A8J7WQR0</accession>
<evidence type="ECO:0000313" key="2">
    <source>
        <dbReference type="Proteomes" id="UP000677913"/>
    </source>
</evidence>
<sequence length="73" mass="7234">MAAGAAGAAAVLGPALGNIGILYIAPLLVAHLVTRITDHTRLALGSVFPYVLGWQHQSGGFLTGAPAQAGATV</sequence>
<name>A0A8J7WQR0_9ACTN</name>
<dbReference type="AlphaFoldDB" id="A0A8J7WQR0"/>
<gene>
    <name evidence="1" type="ORF">KGA66_27390</name>
</gene>
<dbReference type="Proteomes" id="UP000677913">
    <property type="component" value="Unassembled WGS sequence"/>
</dbReference>
<evidence type="ECO:0000313" key="1">
    <source>
        <dbReference type="EMBL" id="MBS2966791.1"/>
    </source>
</evidence>
<dbReference type="EMBL" id="JAGSXH010000196">
    <property type="protein sequence ID" value="MBS2966791.1"/>
    <property type="molecule type" value="Genomic_DNA"/>
</dbReference>
<keyword evidence="2" id="KW-1185">Reference proteome</keyword>
<dbReference type="RefSeq" id="WP_211472205.1">
    <property type="nucleotide sequence ID" value="NZ_JAGSXH010000196.1"/>
</dbReference>
<organism evidence="1 2">
    <name type="scientific">Actinocrinis puniceicyclus</name>
    <dbReference type="NCBI Taxonomy" id="977794"/>
    <lineage>
        <taxon>Bacteria</taxon>
        <taxon>Bacillati</taxon>
        <taxon>Actinomycetota</taxon>
        <taxon>Actinomycetes</taxon>
        <taxon>Catenulisporales</taxon>
        <taxon>Actinospicaceae</taxon>
        <taxon>Actinocrinis</taxon>
    </lineage>
</organism>
<protein>
    <submittedName>
        <fullName evidence="1">Uncharacterized protein</fullName>
    </submittedName>
</protein>